<dbReference type="PANTHER" id="PTHR43150">
    <property type="entry name" value="HYPERKINETIC, ISOFORM M"/>
    <property type="match status" value="1"/>
</dbReference>
<proteinExistence type="inferred from homology"/>
<dbReference type="PATRIC" id="fig|264251.5.peg.3152"/>
<keyword evidence="7" id="KW-1185">Reference proteome</keyword>
<name>A0A0H2L0X2_9MICO</name>
<feature type="compositionally biased region" description="Pro residues" evidence="4">
    <location>
        <begin position="14"/>
        <end position="25"/>
    </location>
</feature>
<accession>A0A0H2L0X2</accession>
<dbReference type="Proteomes" id="UP000035265">
    <property type="component" value="Unassembled WGS sequence"/>
</dbReference>
<reference evidence="6 7" key="1">
    <citation type="submission" date="2014-05" db="EMBL/GenBank/DDBJ databases">
        <title>Cellulosimicrobium funkei U11 genome.</title>
        <authorList>
            <person name="Hu C."/>
            <person name="Gong Y."/>
            <person name="Wan W."/>
            <person name="Jiang M."/>
        </authorList>
    </citation>
    <scope>NUCLEOTIDE SEQUENCE [LARGE SCALE GENOMIC DNA]</scope>
    <source>
        <strain evidence="6 7">U11</strain>
    </source>
</reference>
<dbReference type="GO" id="GO:0051596">
    <property type="term" value="P:methylglyoxal catabolic process"/>
    <property type="evidence" value="ECO:0007669"/>
    <property type="project" value="TreeGrafter"/>
</dbReference>
<feature type="domain" description="NADP-dependent oxidoreductase" evidence="5">
    <location>
        <begin position="40"/>
        <end position="347"/>
    </location>
</feature>
<dbReference type="SUPFAM" id="SSF51430">
    <property type="entry name" value="NAD(P)-linked oxidoreductase"/>
    <property type="match status" value="1"/>
</dbReference>
<comment type="caution">
    <text evidence="6">The sequence shown here is derived from an EMBL/GenBank/DDBJ whole genome shotgun (WGS) entry which is preliminary data.</text>
</comment>
<feature type="region of interest" description="Disordered" evidence="4">
    <location>
        <begin position="1"/>
        <end position="33"/>
    </location>
</feature>
<sequence>MPPDASPAPAARPSAPPSPTDGAPPPHRRLGRSGLALPTVSLGLWQNFGDADPRATQREIVLHAVDRGVTHLDLANNYGPPGGAAEESLGHLLARELRPVRDELVVTTKAGYRMGPGPYGEGGSRKYLLSSLDASLRRLGLDHVDIFYSHRFDPTTPLEETVGALATAVRSGRARYAGISSYSARRTREALRVAERLGVDLVVTQVSYSMLNRWVEEPDPHDPAGASVLDVAGAEGLGVVAFSPLAQGMLTDRYLRGVPDDSRAARGGPLRPAFLSDANLDHVRRLDGLARAHGRSLATTAILWAMRDERVTTVLLGASSTRQLDENLAALDAPALTAEELAAVDALPADTGINIWASRSSDL</sequence>
<evidence type="ECO:0000313" key="7">
    <source>
        <dbReference type="Proteomes" id="UP000035265"/>
    </source>
</evidence>
<dbReference type="STRING" id="264251.FB00_15470"/>
<evidence type="ECO:0000256" key="4">
    <source>
        <dbReference type="SAM" id="MobiDB-lite"/>
    </source>
</evidence>
<evidence type="ECO:0000256" key="1">
    <source>
        <dbReference type="ARBA" id="ARBA00006515"/>
    </source>
</evidence>
<evidence type="ECO:0000256" key="2">
    <source>
        <dbReference type="ARBA" id="ARBA00022857"/>
    </source>
</evidence>
<dbReference type="InterPro" id="IPR005399">
    <property type="entry name" value="K_chnl_volt-dep_bsu_KCNAB-rel"/>
</dbReference>
<dbReference type="Pfam" id="PF00248">
    <property type="entry name" value="Aldo_ket_red"/>
    <property type="match status" value="1"/>
</dbReference>
<dbReference type="AlphaFoldDB" id="A0A0H2L0X2"/>
<dbReference type="Gene3D" id="3.20.20.100">
    <property type="entry name" value="NADP-dependent oxidoreductase domain"/>
    <property type="match status" value="1"/>
</dbReference>
<evidence type="ECO:0000313" key="6">
    <source>
        <dbReference type="EMBL" id="KLN33842.1"/>
    </source>
</evidence>
<dbReference type="EMBL" id="JNBQ01000025">
    <property type="protein sequence ID" value="KLN33842.1"/>
    <property type="molecule type" value="Genomic_DNA"/>
</dbReference>
<dbReference type="InterPro" id="IPR023210">
    <property type="entry name" value="NADP_OxRdtase_dom"/>
</dbReference>
<dbReference type="PANTHER" id="PTHR43150:SF4">
    <property type="entry name" value="L-GLYCERALDEHYDE 3-PHOSPHATE REDUCTASE"/>
    <property type="match status" value="1"/>
</dbReference>
<dbReference type="GO" id="GO:0016491">
    <property type="term" value="F:oxidoreductase activity"/>
    <property type="evidence" value="ECO:0007669"/>
    <property type="project" value="UniProtKB-KW"/>
</dbReference>
<evidence type="ECO:0000259" key="5">
    <source>
        <dbReference type="Pfam" id="PF00248"/>
    </source>
</evidence>
<keyword evidence="3" id="KW-0560">Oxidoreductase</keyword>
<dbReference type="RefSeq" id="WP_047233759.1">
    <property type="nucleotide sequence ID" value="NZ_JNBQ01000025.1"/>
</dbReference>
<evidence type="ECO:0000256" key="3">
    <source>
        <dbReference type="ARBA" id="ARBA00023002"/>
    </source>
</evidence>
<comment type="similarity">
    <text evidence="1">Belongs to the shaker potassium channel beta subunit family.</text>
</comment>
<organism evidence="6 7">
    <name type="scientific">Cellulosimicrobium funkei</name>
    <dbReference type="NCBI Taxonomy" id="264251"/>
    <lineage>
        <taxon>Bacteria</taxon>
        <taxon>Bacillati</taxon>
        <taxon>Actinomycetota</taxon>
        <taxon>Actinomycetes</taxon>
        <taxon>Micrococcales</taxon>
        <taxon>Promicromonosporaceae</taxon>
        <taxon>Cellulosimicrobium</taxon>
    </lineage>
</organism>
<gene>
    <name evidence="6" type="ORF">FB00_15470</name>
</gene>
<dbReference type="InterPro" id="IPR036812">
    <property type="entry name" value="NAD(P)_OxRdtase_dom_sf"/>
</dbReference>
<protein>
    <recommendedName>
        <fullName evidence="5">NADP-dependent oxidoreductase domain-containing protein</fullName>
    </recommendedName>
</protein>
<keyword evidence="2" id="KW-0521">NADP</keyword>